<dbReference type="PROSITE" id="PS01155">
    <property type="entry name" value="ENDONUCLEASE_III_2"/>
    <property type="match status" value="1"/>
</dbReference>
<feature type="binding site" evidence="12">
    <location>
        <position position="196"/>
    </location>
    <ligand>
        <name>[4Fe-4S] cluster</name>
        <dbReference type="ChEBI" id="CHEBI:49883"/>
    </ligand>
</feature>
<dbReference type="PIRSF" id="PIRSF001435">
    <property type="entry name" value="Nth"/>
    <property type="match status" value="1"/>
</dbReference>
<keyword evidence="7 12" id="KW-0411">Iron-sulfur</keyword>
<sequence>MNEKERVVEITKLLREKFPNPKTELNFSNPYQLVCAVILAAMCTDKLVNKITPEFFKRFPDPKTLANADIEEIKKYISSVNFYNNKAKSLSGMAKTLVVEYGGVVPSTMEKLMRLPGVARKSANVILNEVFDIAQGFVVDTHVTRVSQRLGLTMQKDPVKIEQDLMKAFDKKDWRLLSGAIVLHGRYTCTARKPNCAECVLNKVCPSAFKV</sequence>
<comment type="cofactor">
    <cofactor evidence="12">
        <name>[4Fe-4S] cluster</name>
        <dbReference type="ChEBI" id="CHEBI:49883"/>
    </cofactor>
    <text evidence="12">Binds 1 [4Fe-4S] cluster.</text>
</comment>
<dbReference type="FunFam" id="1.10.340.30:FF:000001">
    <property type="entry name" value="Endonuclease III"/>
    <property type="match status" value="1"/>
</dbReference>
<evidence type="ECO:0000256" key="9">
    <source>
        <dbReference type="ARBA" id="ARBA00023204"/>
    </source>
</evidence>
<dbReference type="FunFam" id="1.10.1670.10:FF:000001">
    <property type="entry name" value="Endonuclease III"/>
    <property type="match status" value="1"/>
</dbReference>
<dbReference type="Proteomes" id="UP000176504">
    <property type="component" value="Unassembled WGS sequence"/>
</dbReference>
<dbReference type="AlphaFoldDB" id="A0A1F4VFR5"/>
<comment type="catalytic activity">
    <reaction evidence="12">
        <text>2'-deoxyribonucleotide-(2'-deoxyribose 5'-phosphate)-2'-deoxyribonucleotide-DNA = a 3'-end 2'-deoxyribonucleotide-(2,3-dehydro-2,3-deoxyribose 5'-phosphate)-DNA + a 5'-end 5'-phospho-2'-deoxyribonucleoside-DNA + H(+)</text>
        <dbReference type="Rhea" id="RHEA:66592"/>
        <dbReference type="Rhea" id="RHEA-COMP:13180"/>
        <dbReference type="Rhea" id="RHEA-COMP:16897"/>
        <dbReference type="Rhea" id="RHEA-COMP:17067"/>
        <dbReference type="ChEBI" id="CHEBI:15378"/>
        <dbReference type="ChEBI" id="CHEBI:136412"/>
        <dbReference type="ChEBI" id="CHEBI:157695"/>
        <dbReference type="ChEBI" id="CHEBI:167181"/>
        <dbReference type="EC" id="4.2.99.18"/>
    </reaction>
</comment>
<dbReference type="GO" id="GO:0140078">
    <property type="term" value="F:class I DNA-(apurinic or apyrimidinic site) endonuclease activity"/>
    <property type="evidence" value="ECO:0007669"/>
    <property type="project" value="UniProtKB-EC"/>
</dbReference>
<dbReference type="InterPro" id="IPR005759">
    <property type="entry name" value="Nth"/>
</dbReference>
<dbReference type="EC" id="4.2.99.18" evidence="12"/>
<proteinExistence type="inferred from homology"/>
<feature type="binding site" evidence="12">
    <location>
        <position position="199"/>
    </location>
    <ligand>
        <name>[4Fe-4S] cluster</name>
        <dbReference type="ChEBI" id="CHEBI:49883"/>
    </ligand>
</feature>
<dbReference type="NCBIfam" id="TIGR01083">
    <property type="entry name" value="nth"/>
    <property type="match status" value="1"/>
</dbReference>
<keyword evidence="2 12" id="KW-0004">4Fe-4S</keyword>
<keyword evidence="4 12" id="KW-0227">DNA damage</keyword>
<feature type="binding site" evidence="12">
    <location>
        <position position="205"/>
    </location>
    <ligand>
        <name>[4Fe-4S] cluster</name>
        <dbReference type="ChEBI" id="CHEBI:49883"/>
    </ligand>
</feature>
<dbReference type="InterPro" id="IPR003265">
    <property type="entry name" value="HhH-GPD_domain"/>
</dbReference>
<keyword evidence="14" id="KW-0540">Nuclease</keyword>
<dbReference type="GO" id="GO:0003677">
    <property type="term" value="F:DNA binding"/>
    <property type="evidence" value="ECO:0007669"/>
    <property type="project" value="UniProtKB-UniRule"/>
</dbReference>
<keyword evidence="9 12" id="KW-0234">DNA repair</keyword>
<evidence type="ECO:0000259" key="13">
    <source>
        <dbReference type="SMART" id="SM00478"/>
    </source>
</evidence>
<protein>
    <recommendedName>
        <fullName evidence="12">Endonuclease III</fullName>
        <ecNumber evidence="12">4.2.99.18</ecNumber>
    </recommendedName>
    <alternativeName>
        <fullName evidence="12">DNA-(apurinic or apyrimidinic site) lyase</fullName>
    </alternativeName>
</protein>
<reference evidence="14 15" key="1">
    <citation type="journal article" date="2016" name="Nat. Commun.">
        <title>Thousands of microbial genomes shed light on interconnected biogeochemical processes in an aquifer system.</title>
        <authorList>
            <person name="Anantharaman K."/>
            <person name="Brown C.T."/>
            <person name="Hug L.A."/>
            <person name="Sharon I."/>
            <person name="Castelle C.J."/>
            <person name="Probst A.J."/>
            <person name="Thomas B.C."/>
            <person name="Singh A."/>
            <person name="Wilkins M.J."/>
            <person name="Karaoz U."/>
            <person name="Brodie E.L."/>
            <person name="Williams K.H."/>
            <person name="Hubbard S.S."/>
            <person name="Banfield J.F."/>
        </authorList>
    </citation>
    <scope>NUCLEOTIDE SEQUENCE [LARGE SCALE GENOMIC DNA]</scope>
</reference>
<keyword evidence="3 12" id="KW-0479">Metal-binding</keyword>
<keyword evidence="8 12" id="KW-0238">DNA-binding</keyword>
<keyword evidence="14" id="KW-0255">Endonuclease</keyword>
<gene>
    <name evidence="12" type="primary">nth</name>
    <name evidence="14" type="ORF">A3A78_01880</name>
</gene>
<dbReference type="SUPFAM" id="SSF48150">
    <property type="entry name" value="DNA-glycosylase"/>
    <property type="match status" value="1"/>
</dbReference>
<evidence type="ECO:0000256" key="2">
    <source>
        <dbReference type="ARBA" id="ARBA00022485"/>
    </source>
</evidence>
<accession>A0A1F4VFR5</accession>
<dbReference type="GO" id="GO:0051539">
    <property type="term" value="F:4 iron, 4 sulfur cluster binding"/>
    <property type="evidence" value="ECO:0007669"/>
    <property type="project" value="UniProtKB-UniRule"/>
</dbReference>
<comment type="caution">
    <text evidence="14">The sequence shown here is derived from an EMBL/GenBank/DDBJ whole genome shotgun (WGS) entry which is preliminary data.</text>
</comment>
<dbReference type="PANTHER" id="PTHR10359">
    <property type="entry name" value="A/G-SPECIFIC ADENINE GLYCOSYLASE/ENDONUCLEASE III"/>
    <property type="match status" value="1"/>
</dbReference>
<dbReference type="InterPro" id="IPR003651">
    <property type="entry name" value="Endonuclease3_FeS-loop_motif"/>
</dbReference>
<keyword evidence="11 12" id="KW-0326">Glycosidase</keyword>
<keyword evidence="5 12" id="KW-0378">Hydrolase</keyword>
<evidence type="ECO:0000256" key="8">
    <source>
        <dbReference type="ARBA" id="ARBA00023125"/>
    </source>
</evidence>
<evidence type="ECO:0000256" key="7">
    <source>
        <dbReference type="ARBA" id="ARBA00023014"/>
    </source>
</evidence>
<evidence type="ECO:0000256" key="5">
    <source>
        <dbReference type="ARBA" id="ARBA00022801"/>
    </source>
</evidence>
<evidence type="ECO:0000313" key="15">
    <source>
        <dbReference type="Proteomes" id="UP000176504"/>
    </source>
</evidence>
<dbReference type="HAMAP" id="MF_00942">
    <property type="entry name" value="Nth"/>
    <property type="match status" value="1"/>
</dbReference>
<evidence type="ECO:0000256" key="3">
    <source>
        <dbReference type="ARBA" id="ARBA00022723"/>
    </source>
</evidence>
<dbReference type="CDD" id="cd00056">
    <property type="entry name" value="ENDO3c"/>
    <property type="match status" value="1"/>
</dbReference>
<dbReference type="GO" id="GO:0046872">
    <property type="term" value="F:metal ion binding"/>
    <property type="evidence" value="ECO:0007669"/>
    <property type="project" value="UniProtKB-KW"/>
</dbReference>
<dbReference type="SMART" id="SM00525">
    <property type="entry name" value="FES"/>
    <property type="match status" value="1"/>
</dbReference>
<evidence type="ECO:0000256" key="1">
    <source>
        <dbReference type="ARBA" id="ARBA00008343"/>
    </source>
</evidence>
<dbReference type="InterPro" id="IPR004036">
    <property type="entry name" value="Endonuclease-III-like_CS2"/>
</dbReference>
<dbReference type="InterPro" id="IPR023170">
    <property type="entry name" value="HhH_base_excis_C"/>
</dbReference>
<evidence type="ECO:0000256" key="6">
    <source>
        <dbReference type="ARBA" id="ARBA00023004"/>
    </source>
</evidence>
<evidence type="ECO:0000313" key="14">
    <source>
        <dbReference type="EMBL" id="OGC55768.1"/>
    </source>
</evidence>
<dbReference type="Pfam" id="PF00730">
    <property type="entry name" value="HhH-GPD"/>
    <property type="match status" value="1"/>
</dbReference>
<name>A0A1F4VFR5_UNCKA</name>
<keyword evidence="10 12" id="KW-0456">Lyase</keyword>
<dbReference type="SMART" id="SM00478">
    <property type="entry name" value="ENDO3c"/>
    <property type="match status" value="1"/>
</dbReference>
<comment type="similarity">
    <text evidence="1 12">Belongs to the Nth/MutY family.</text>
</comment>
<dbReference type="Gene3D" id="1.10.1670.10">
    <property type="entry name" value="Helix-hairpin-Helix base-excision DNA repair enzymes (C-terminal)"/>
    <property type="match status" value="1"/>
</dbReference>
<dbReference type="Gene3D" id="1.10.340.30">
    <property type="entry name" value="Hypothetical protein, domain 2"/>
    <property type="match status" value="1"/>
</dbReference>
<feature type="domain" description="HhH-GPD" evidence="13">
    <location>
        <begin position="39"/>
        <end position="187"/>
    </location>
</feature>
<dbReference type="InterPro" id="IPR011257">
    <property type="entry name" value="DNA_glycosylase"/>
</dbReference>
<feature type="binding site" evidence="12">
    <location>
        <position position="189"/>
    </location>
    <ligand>
        <name>[4Fe-4S] cluster</name>
        <dbReference type="ChEBI" id="CHEBI:49883"/>
    </ligand>
</feature>
<keyword evidence="6 12" id="KW-0408">Iron</keyword>
<dbReference type="Pfam" id="PF10576">
    <property type="entry name" value="EndIII_4Fe-2S"/>
    <property type="match status" value="1"/>
</dbReference>
<evidence type="ECO:0000256" key="12">
    <source>
        <dbReference type="HAMAP-Rule" id="MF_00942"/>
    </source>
</evidence>
<evidence type="ECO:0000256" key="10">
    <source>
        <dbReference type="ARBA" id="ARBA00023239"/>
    </source>
</evidence>
<dbReference type="GO" id="GO:0019104">
    <property type="term" value="F:DNA N-glycosylase activity"/>
    <property type="evidence" value="ECO:0007669"/>
    <property type="project" value="UniProtKB-UniRule"/>
</dbReference>
<dbReference type="GO" id="GO:0006285">
    <property type="term" value="P:base-excision repair, AP site formation"/>
    <property type="evidence" value="ECO:0007669"/>
    <property type="project" value="TreeGrafter"/>
</dbReference>
<comment type="function">
    <text evidence="12">DNA repair enzyme that has both DNA N-glycosylase activity and AP-lyase activity. The DNA N-glycosylase activity releases various damaged pyrimidines from DNA by cleaving the N-glycosidic bond, leaving an AP (apurinic/apyrimidinic) site. The AP-lyase activity cleaves the phosphodiester bond 3' to the AP site by a beta-elimination, leaving a 3'-terminal unsaturated sugar and a product with a terminal 5'-phosphate.</text>
</comment>
<organism evidence="14 15">
    <name type="scientific">candidate division WWE3 bacterium RIFCSPLOWO2_01_FULL_41_18</name>
    <dbReference type="NCBI Taxonomy" id="1802625"/>
    <lineage>
        <taxon>Bacteria</taxon>
        <taxon>Katanobacteria</taxon>
    </lineage>
</organism>
<dbReference type="PANTHER" id="PTHR10359:SF18">
    <property type="entry name" value="ENDONUCLEASE III"/>
    <property type="match status" value="1"/>
</dbReference>
<dbReference type="EMBL" id="MEVI01000001">
    <property type="protein sequence ID" value="OGC55768.1"/>
    <property type="molecule type" value="Genomic_DNA"/>
</dbReference>
<evidence type="ECO:0000256" key="11">
    <source>
        <dbReference type="ARBA" id="ARBA00023295"/>
    </source>
</evidence>
<evidence type="ECO:0000256" key="4">
    <source>
        <dbReference type="ARBA" id="ARBA00022763"/>
    </source>
</evidence>